<comment type="caution">
    <text evidence="1">The sequence shown here is derived from an EMBL/GenBank/DDBJ whole genome shotgun (WGS) entry which is preliminary data.</text>
</comment>
<dbReference type="EMBL" id="BEYU01000032">
    <property type="protein sequence ID" value="GBG27541.1"/>
    <property type="molecule type" value="Genomic_DNA"/>
</dbReference>
<proteinExistence type="predicted"/>
<protein>
    <submittedName>
        <fullName evidence="1">Uncharacterized protein</fullName>
    </submittedName>
</protein>
<organism evidence="1 2">
    <name type="scientific">Hondaea fermentalgiana</name>
    <dbReference type="NCBI Taxonomy" id="2315210"/>
    <lineage>
        <taxon>Eukaryota</taxon>
        <taxon>Sar</taxon>
        <taxon>Stramenopiles</taxon>
        <taxon>Bigyra</taxon>
        <taxon>Labyrinthulomycetes</taxon>
        <taxon>Thraustochytrida</taxon>
        <taxon>Thraustochytriidae</taxon>
        <taxon>Hondaea</taxon>
    </lineage>
</organism>
<reference evidence="1 2" key="1">
    <citation type="submission" date="2017-12" db="EMBL/GenBank/DDBJ databases">
        <title>Sequencing, de novo assembly and annotation of complete genome of a new Thraustochytrid species, strain FCC1311.</title>
        <authorList>
            <person name="Sedici K."/>
            <person name="Godart F."/>
            <person name="Aiese Cigliano R."/>
            <person name="Sanseverino W."/>
            <person name="Barakat M."/>
            <person name="Ortet P."/>
            <person name="Marechal E."/>
            <person name="Cagnac O."/>
            <person name="Amato A."/>
        </authorList>
    </citation>
    <scope>NUCLEOTIDE SEQUENCE [LARGE SCALE GENOMIC DNA]</scope>
</reference>
<accession>A0A2R5GGZ5</accession>
<dbReference type="InParanoid" id="A0A2R5GGZ5"/>
<dbReference type="Proteomes" id="UP000241890">
    <property type="component" value="Unassembled WGS sequence"/>
</dbReference>
<gene>
    <name evidence="1" type="ORF">FCC1311_037642</name>
</gene>
<evidence type="ECO:0000313" key="1">
    <source>
        <dbReference type="EMBL" id="GBG27541.1"/>
    </source>
</evidence>
<evidence type="ECO:0000313" key="2">
    <source>
        <dbReference type="Proteomes" id="UP000241890"/>
    </source>
</evidence>
<keyword evidence="2" id="KW-1185">Reference proteome</keyword>
<dbReference type="AlphaFoldDB" id="A0A2R5GGZ5"/>
<sequence>MLLVAVAGMDATMRKCSRVMADGQRDRLSATLQSCTDTASAKVILYMSSARSNGLKPNGPGAKSSAKEVAATLANLEAAEALLHAVLEHTESAVEHIESRSLGQRVNLPQLSKTGDNLISTLDEVHDRLSREIPNLVKYVPFERSSYGKKKDAAIAQGKLDFARNHLARTLELIDEPSPTEGAVTAPNQT</sequence>
<name>A0A2R5GGZ5_9STRA</name>